<feature type="region of interest" description="Disordered" evidence="1">
    <location>
        <begin position="322"/>
        <end position="360"/>
    </location>
</feature>
<evidence type="ECO:0000256" key="1">
    <source>
        <dbReference type="SAM" id="MobiDB-lite"/>
    </source>
</evidence>
<feature type="compositionally biased region" description="Low complexity" evidence="1">
    <location>
        <begin position="64"/>
        <end position="73"/>
    </location>
</feature>
<feature type="region of interest" description="Disordered" evidence="1">
    <location>
        <begin position="178"/>
        <end position="198"/>
    </location>
</feature>
<reference evidence="2" key="1">
    <citation type="submission" date="2019-12" db="EMBL/GenBank/DDBJ databases">
        <title>Genome sequencing and annotation of Brassica cretica.</title>
        <authorList>
            <person name="Studholme D.J."/>
            <person name="Sarris P."/>
        </authorList>
    </citation>
    <scope>NUCLEOTIDE SEQUENCE</scope>
    <source>
        <strain evidence="2">PFS-109/04</strain>
        <tissue evidence="2">Leaf</tissue>
    </source>
</reference>
<dbReference type="AlphaFoldDB" id="A0A8S9SG92"/>
<accession>A0A8S9SG92</accession>
<dbReference type="EMBL" id="QGKX02000004">
    <property type="protein sequence ID" value="KAF3600782.1"/>
    <property type="molecule type" value="Genomic_DNA"/>
</dbReference>
<feature type="compositionally biased region" description="Basic and acidic residues" evidence="1">
    <location>
        <begin position="220"/>
        <end position="233"/>
    </location>
</feature>
<name>A0A8S9SG92_BRACR</name>
<organism evidence="2 3">
    <name type="scientific">Brassica cretica</name>
    <name type="common">Mustard</name>
    <dbReference type="NCBI Taxonomy" id="69181"/>
    <lineage>
        <taxon>Eukaryota</taxon>
        <taxon>Viridiplantae</taxon>
        <taxon>Streptophyta</taxon>
        <taxon>Embryophyta</taxon>
        <taxon>Tracheophyta</taxon>
        <taxon>Spermatophyta</taxon>
        <taxon>Magnoliopsida</taxon>
        <taxon>eudicotyledons</taxon>
        <taxon>Gunneridae</taxon>
        <taxon>Pentapetalae</taxon>
        <taxon>rosids</taxon>
        <taxon>malvids</taxon>
        <taxon>Brassicales</taxon>
        <taxon>Brassicaceae</taxon>
        <taxon>Brassiceae</taxon>
        <taxon>Brassica</taxon>
    </lineage>
</organism>
<feature type="region of interest" description="Disordered" evidence="1">
    <location>
        <begin position="38"/>
        <end position="79"/>
    </location>
</feature>
<feature type="region of interest" description="Disordered" evidence="1">
    <location>
        <begin position="91"/>
        <end position="113"/>
    </location>
</feature>
<evidence type="ECO:0000313" key="3">
    <source>
        <dbReference type="Proteomes" id="UP000712600"/>
    </source>
</evidence>
<proteinExistence type="predicted"/>
<evidence type="ECO:0000313" key="2">
    <source>
        <dbReference type="EMBL" id="KAF3600782.1"/>
    </source>
</evidence>
<sequence length="360" mass="40204">MEEAASENNVSDATTEGDNTVNDQQEVSYVNGQGWKYKNYHPNPNVRNNPHLFSYPKADNPVDNAQNNQGQNNDYHKPYHGRTYVLSQAQHNQFQNQKQQTAQHTAPSPATAPQDEIKGLATMMQQLLQGQHIQGKALNQVTTDINSRMNRMFNDLSTKYNNVTSHMRQMDVQIAQTAESVKRQQGTLPGKTDKNPKECNAVALRSGRNLPDAIPKKLSAAEKGKQKEGEQPRSETPPLSDEEPEQSAETNPTPVAPPVEHVPPFEYTPKVPYPVPAKTSRRDREETKCKKMLEDLTIKLPLVDAIQMIPSMRSLMKGLISGKVSGHRDPDRRSARASSDPLCDGAQCHERGRGQLRQDA</sequence>
<gene>
    <name evidence="2" type="ORF">F2Q69_00035022</name>
</gene>
<protein>
    <submittedName>
        <fullName evidence="2">Uncharacterized protein</fullName>
    </submittedName>
</protein>
<feature type="compositionally biased region" description="Basic and acidic residues" evidence="1">
    <location>
        <begin position="347"/>
        <end position="360"/>
    </location>
</feature>
<dbReference type="Proteomes" id="UP000712600">
    <property type="component" value="Unassembled WGS sequence"/>
</dbReference>
<feature type="region of interest" description="Disordered" evidence="1">
    <location>
        <begin position="1"/>
        <end position="26"/>
    </location>
</feature>
<feature type="compositionally biased region" description="Polar residues" evidence="1">
    <location>
        <begin position="178"/>
        <end position="187"/>
    </location>
</feature>
<feature type="region of interest" description="Disordered" evidence="1">
    <location>
        <begin position="220"/>
        <end position="287"/>
    </location>
</feature>
<comment type="caution">
    <text evidence="2">The sequence shown here is derived from an EMBL/GenBank/DDBJ whole genome shotgun (WGS) entry which is preliminary data.</text>
</comment>
<feature type="compositionally biased region" description="Low complexity" evidence="1">
    <location>
        <begin position="91"/>
        <end position="105"/>
    </location>
</feature>